<evidence type="ECO:0000313" key="3">
    <source>
        <dbReference type="Proteomes" id="UP000651517"/>
    </source>
</evidence>
<dbReference type="Gene3D" id="3.90.226.10">
    <property type="entry name" value="2-enoyl-CoA Hydratase, Chain A, domain 1"/>
    <property type="match status" value="1"/>
</dbReference>
<dbReference type="InterPro" id="IPR029045">
    <property type="entry name" value="ClpP/crotonase-like_dom_sf"/>
</dbReference>
<dbReference type="PANTHER" id="PTHR43459">
    <property type="entry name" value="ENOYL-COA HYDRATASE"/>
    <property type="match status" value="1"/>
</dbReference>
<dbReference type="Proteomes" id="UP000651517">
    <property type="component" value="Unassembled WGS sequence"/>
</dbReference>
<keyword evidence="3" id="KW-1185">Reference proteome</keyword>
<organism evidence="2 3">
    <name type="scientific">Brevibacterium gallinarum</name>
    <dbReference type="NCBI Taxonomy" id="2762220"/>
    <lineage>
        <taxon>Bacteria</taxon>
        <taxon>Bacillati</taxon>
        <taxon>Actinomycetota</taxon>
        <taxon>Actinomycetes</taxon>
        <taxon>Micrococcales</taxon>
        <taxon>Brevibacteriaceae</taxon>
        <taxon>Brevibacterium</taxon>
    </lineage>
</organism>
<dbReference type="PANTHER" id="PTHR43459:SF1">
    <property type="entry name" value="EG:BACN32G11.4 PROTEIN"/>
    <property type="match status" value="1"/>
</dbReference>
<evidence type="ECO:0000313" key="2">
    <source>
        <dbReference type="EMBL" id="MBD8021635.1"/>
    </source>
</evidence>
<dbReference type="InterPro" id="IPR001753">
    <property type="entry name" value="Enoyl-CoA_hydra/iso"/>
</dbReference>
<evidence type="ECO:0000256" key="1">
    <source>
        <dbReference type="ARBA" id="ARBA00005254"/>
    </source>
</evidence>
<name>A0ABR8WX17_9MICO</name>
<reference evidence="2 3" key="1">
    <citation type="submission" date="2020-08" db="EMBL/GenBank/DDBJ databases">
        <title>A Genomic Blueprint of the Chicken Gut Microbiome.</title>
        <authorList>
            <person name="Gilroy R."/>
            <person name="Ravi A."/>
            <person name="Getino M."/>
            <person name="Pursley I."/>
            <person name="Horton D.L."/>
            <person name="Alikhan N.-F."/>
            <person name="Baker D."/>
            <person name="Gharbi K."/>
            <person name="Hall N."/>
            <person name="Watson M."/>
            <person name="Adriaenssens E.M."/>
            <person name="Foster-Nyarko E."/>
            <person name="Jarju S."/>
            <person name="Secka A."/>
            <person name="Antonio M."/>
            <person name="Oren A."/>
            <person name="Chaudhuri R."/>
            <person name="La Ragione R.M."/>
            <person name="Hildebrand F."/>
            <person name="Pallen M.J."/>
        </authorList>
    </citation>
    <scope>NUCLEOTIDE SEQUENCE [LARGE SCALE GENOMIC DNA]</scope>
    <source>
        <strain evidence="2 3">Re57</strain>
    </source>
</reference>
<protein>
    <submittedName>
        <fullName evidence="2">Enoyl-CoA hydratase/isomerase family protein</fullName>
    </submittedName>
</protein>
<dbReference type="Pfam" id="PF00378">
    <property type="entry name" value="ECH_1"/>
    <property type="match status" value="1"/>
</dbReference>
<dbReference type="SUPFAM" id="SSF52096">
    <property type="entry name" value="ClpP/crotonase"/>
    <property type="match status" value="1"/>
</dbReference>
<sequence length="254" mass="26706">MSLILTSLTDGVLTITLNEPARRNPLSQAMRDDIVGALTPLPADLRAVILTGEDGAFSAGGDLASMPPQDREASVERMNGVGDFMRFFVDLPIVTIAAVEGAAAGASVGLVCACDFVVAGRGARFLLPFARLGIVPDGGLLSLLPARVGLVRARRLFLDSRPINAEDGATFGLVDELVDSGQALTAAQALATRLAQRAPGSVAHTKRALAGGVPSLESALQAENAGQAELFFTEDFREGKQAFFDKRSPQFTRR</sequence>
<gene>
    <name evidence="2" type="ORF">H9634_12675</name>
</gene>
<dbReference type="Gene3D" id="1.10.12.10">
    <property type="entry name" value="Lyase 2-enoyl-coa Hydratase, Chain A, domain 2"/>
    <property type="match status" value="1"/>
</dbReference>
<accession>A0ABR8WX17</accession>
<comment type="similarity">
    <text evidence="1">Belongs to the enoyl-CoA hydratase/isomerase family.</text>
</comment>
<dbReference type="RefSeq" id="WP_191727094.1">
    <property type="nucleotide sequence ID" value="NZ_JACSPY010000016.1"/>
</dbReference>
<dbReference type="CDD" id="cd06558">
    <property type="entry name" value="crotonase-like"/>
    <property type="match status" value="1"/>
</dbReference>
<dbReference type="EMBL" id="JACSPY010000016">
    <property type="protein sequence ID" value="MBD8021635.1"/>
    <property type="molecule type" value="Genomic_DNA"/>
</dbReference>
<proteinExistence type="inferred from homology"/>
<comment type="caution">
    <text evidence="2">The sequence shown here is derived from an EMBL/GenBank/DDBJ whole genome shotgun (WGS) entry which is preliminary data.</text>
</comment>
<dbReference type="InterPro" id="IPR014748">
    <property type="entry name" value="Enoyl-CoA_hydra_C"/>
</dbReference>